<dbReference type="Proteomes" id="UP000694580">
    <property type="component" value="Unplaced"/>
</dbReference>
<evidence type="ECO:0000256" key="2">
    <source>
        <dbReference type="ARBA" id="ARBA00023130"/>
    </source>
</evidence>
<dbReference type="GeneTree" id="ENSGT01150000286938"/>
<dbReference type="InterPro" id="IPR013783">
    <property type="entry name" value="Ig-like_fold"/>
</dbReference>
<keyword evidence="3" id="KW-1280">Immunoglobulin</keyword>
<dbReference type="InterPro" id="IPR036179">
    <property type="entry name" value="Ig-like_dom_sf"/>
</dbReference>
<evidence type="ECO:0000313" key="6">
    <source>
        <dbReference type="Proteomes" id="UP000694580"/>
    </source>
</evidence>
<keyword evidence="1" id="KW-0391">Immunity</keyword>
<dbReference type="Gene3D" id="2.60.40.10">
    <property type="entry name" value="Immunoglobulins"/>
    <property type="match status" value="1"/>
</dbReference>
<evidence type="ECO:0000256" key="3">
    <source>
        <dbReference type="ARBA" id="ARBA00043265"/>
    </source>
</evidence>
<dbReference type="InterPro" id="IPR013106">
    <property type="entry name" value="Ig_V-set"/>
</dbReference>
<evidence type="ECO:0000256" key="1">
    <source>
        <dbReference type="ARBA" id="ARBA00022859"/>
    </source>
</evidence>
<dbReference type="PANTHER" id="PTHR23266">
    <property type="entry name" value="IMMUNOGLOBULIN HEAVY CHAIN"/>
    <property type="match status" value="1"/>
</dbReference>
<name>A0AAY4C740_9TELE</name>
<dbReference type="FunFam" id="2.60.40.10:FF:003074">
    <property type="entry name" value="Immunoglobulin heavy variable 11-1"/>
    <property type="match status" value="1"/>
</dbReference>
<dbReference type="InterPro" id="IPR007110">
    <property type="entry name" value="Ig-like_dom"/>
</dbReference>
<reference evidence="5" key="2">
    <citation type="submission" date="2025-09" db="UniProtKB">
        <authorList>
            <consortium name="Ensembl"/>
        </authorList>
    </citation>
    <scope>IDENTIFICATION</scope>
</reference>
<dbReference type="SUPFAM" id="SSF48726">
    <property type="entry name" value="Immunoglobulin"/>
    <property type="match status" value="1"/>
</dbReference>
<dbReference type="InterPro" id="IPR050199">
    <property type="entry name" value="IgHV"/>
</dbReference>
<dbReference type="Pfam" id="PF07686">
    <property type="entry name" value="V-set"/>
    <property type="match status" value="1"/>
</dbReference>
<feature type="domain" description="Ig-like" evidence="4">
    <location>
        <begin position="2"/>
        <end position="104"/>
    </location>
</feature>
<evidence type="ECO:0000259" key="4">
    <source>
        <dbReference type="PROSITE" id="PS50835"/>
    </source>
</evidence>
<dbReference type="Ensembl" id="ENSDCDT00010035663.1">
    <property type="protein sequence ID" value="ENSDCDP00010028883.1"/>
    <property type="gene ID" value="ENSDCDG00010018224.1"/>
</dbReference>
<proteinExistence type="predicted"/>
<dbReference type="GO" id="GO:0019814">
    <property type="term" value="C:immunoglobulin complex"/>
    <property type="evidence" value="ECO:0007669"/>
    <property type="project" value="UniProtKB-KW"/>
</dbReference>
<dbReference type="AlphaFoldDB" id="A0AAY4C740"/>
<keyword evidence="6" id="KW-1185">Reference proteome</keyword>
<accession>A0AAY4C740</accession>
<evidence type="ECO:0000313" key="5">
    <source>
        <dbReference type="Ensembl" id="ENSDCDP00010028883.1"/>
    </source>
</evidence>
<organism evidence="5 6">
    <name type="scientific">Denticeps clupeoides</name>
    <name type="common">denticle herring</name>
    <dbReference type="NCBI Taxonomy" id="299321"/>
    <lineage>
        <taxon>Eukaryota</taxon>
        <taxon>Metazoa</taxon>
        <taxon>Chordata</taxon>
        <taxon>Craniata</taxon>
        <taxon>Vertebrata</taxon>
        <taxon>Euteleostomi</taxon>
        <taxon>Actinopterygii</taxon>
        <taxon>Neopterygii</taxon>
        <taxon>Teleostei</taxon>
        <taxon>Clupei</taxon>
        <taxon>Clupeiformes</taxon>
        <taxon>Denticipitoidei</taxon>
        <taxon>Denticipitidae</taxon>
        <taxon>Denticeps</taxon>
    </lineage>
</organism>
<reference evidence="5" key="1">
    <citation type="submission" date="2025-08" db="UniProtKB">
        <authorList>
            <consortium name="Ensembl"/>
        </authorList>
    </citation>
    <scope>IDENTIFICATION</scope>
</reference>
<dbReference type="PROSITE" id="PS50835">
    <property type="entry name" value="IG_LIKE"/>
    <property type="match status" value="1"/>
</dbReference>
<protein>
    <recommendedName>
        <fullName evidence="4">Ig-like domain-containing protein</fullName>
    </recommendedName>
</protein>
<keyword evidence="2" id="KW-1064">Adaptive immunity</keyword>
<dbReference type="GO" id="GO:0002250">
    <property type="term" value="P:adaptive immune response"/>
    <property type="evidence" value="ECO:0007669"/>
    <property type="project" value="UniProtKB-KW"/>
</dbReference>
<sequence>CEKCQTLTESESVVIRPGASHKLTCTASGLDFDSYWMAWIRQAPGKGLEWVASISYKGDGKYYSQAVQGWFTISRDNSRNELYLQTNQLNSEDTAVYYCARHPQ</sequence>
<dbReference type="GO" id="GO:0005576">
    <property type="term" value="C:extracellular region"/>
    <property type="evidence" value="ECO:0007669"/>
    <property type="project" value="UniProtKB-ARBA"/>
</dbReference>
<dbReference type="SMART" id="SM00406">
    <property type="entry name" value="IGv"/>
    <property type="match status" value="1"/>
</dbReference>